<name>A0ABV5I2K7_9RHOB</name>
<dbReference type="EMBL" id="JBHMEC010000019">
    <property type="protein sequence ID" value="MFB9150932.1"/>
    <property type="molecule type" value="Genomic_DNA"/>
</dbReference>
<evidence type="ECO:0000256" key="1">
    <source>
        <dbReference type="SAM" id="Phobius"/>
    </source>
</evidence>
<evidence type="ECO:0000313" key="2">
    <source>
        <dbReference type="EMBL" id="MFB9150932.1"/>
    </source>
</evidence>
<dbReference type="Proteomes" id="UP001589670">
    <property type="component" value="Unassembled WGS sequence"/>
</dbReference>
<keyword evidence="1" id="KW-1133">Transmembrane helix</keyword>
<dbReference type="RefSeq" id="WP_377070488.1">
    <property type="nucleotide sequence ID" value="NZ_JBHMEC010000019.1"/>
</dbReference>
<sequence length="69" mass="7458">MADWRLGFGLGGTAFVGLCCVTPLLPWVLGTLGLTGLTGVLYRDAVLLPVVAGFVIFTGVTLWRRKHRK</sequence>
<feature type="transmembrane region" description="Helical" evidence="1">
    <location>
        <begin position="41"/>
        <end position="63"/>
    </location>
</feature>
<dbReference type="Gene3D" id="1.10.287.910">
    <property type="entry name" value="bacterial mercury transporter, merf"/>
    <property type="match status" value="1"/>
</dbReference>
<accession>A0ABV5I2K7</accession>
<reference evidence="2 3" key="1">
    <citation type="submission" date="2024-09" db="EMBL/GenBank/DDBJ databases">
        <authorList>
            <person name="Sun Q."/>
            <person name="Mori K."/>
        </authorList>
    </citation>
    <scope>NUCLEOTIDE SEQUENCE [LARGE SCALE GENOMIC DNA]</scope>
    <source>
        <strain evidence="2 3">CECT 9424</strain>
    </source>
</reference>
<dbReference type="Pfam" id="PF11431">
    <property type="entry name" value="Transport_MerF"/>
    <property type="match status" value="1"/>
</dbReference>
<comment type="caution">
    <text evidence="2">The sequence shown here is derived from an EMBL/GenBank/DDBJ whole genome shotgun (WGS) entry which is preliminary data.</text>
</comment>
<keyword evidence="1" id="KW-0472">Membrane</keyword>
<keyword evidence="1" id="KW-0812">Transmembrane</keyword>
<protein>
    <submittedName>
        <fullName evidence="2">Mercury resistance system transport protein MerF</fullName>
    </submittedName>
</protein>
<feature type="transmembrane region" description="Helical" evidence="1">
    <location>
        <begin position="7"/>
        <end position="29"/>
    </location>
</feature>
<organism evidence="2 3">
    <name type="scientific">Roseovarius ramblicola</name>
    <dbReference type="NCBI Taxonomy" id="2022336"/>
    <lineage>
        <taxon>Bacteria</taxon>
        <taxon>Pseudomonadati</taxon>
        <taxon>Pseudomonadota</taxon>
        <taxon>Alphaproteobacteria</taxon>
        <taxon>Rhodobacterales</taxon>
        <taxon>Roseobacteraceae</taxon>
        <taxon>Roseovarius</taxon>
    </lineage>
</organism>
<proteinExistence type="predicted"/>
<gene>
    <name evidence="2" type="primary">merF</name>
    <name evidence="2" type="ORF">ACFFU4_14345</name>
</gene>
<dbReference type="NCBIfam" id="NF033565">
    <property type="entry name" value="trans_MerF"/>
    <property type="match status" value="1"/>
</dbReference>
<evidence type="ECO:0000313" key="3">
    <source>
        <dbReference type="Proteomes" id="UP001589670"/>
    </source>
</evidence>
<keyword evidence="3" id="KW-1185">Reference proteome</keyword>
<dbReference type="InterPro" id="IPR021091">
    <property type="entry name" value="Mercury_ion_transport_MerF"/>
</dbReference>